<dbReference type="STRING" id="69332.A0A388LEI4"/>
<keyword evidence="3" id="KW-1185">Reference proteome</keyword>
<organism evidence="2 3">
    <name type="scientific">Chara braunii</name>
    <name type="common">Braun's stonewort</name>
    <dbReference type="NCBI Taxonomy" id="69332"/>
    <lineage>
        <taxon>Eukaryota</taxon>
        <taxon>Viridiplantae</taxon>
        <taxon>Streptophyta</taxon>
        <taxon>Charophyceae</taxon>
        <taxon>Charales</taxon>
        <taxon>Characeae</taxon>
        <taxon>Chara</taxon>
    </lineage>
</organism>
<dbReference type="InterPro" id="IPR009651">
    <property type="entry name" value="Met_g_lyase_put"/>
</dbReference>
<dbReference type="Proteomes" id="UP000265515">
    <property type="component" value="Unassembled WGS sequence"/>
</dbReference>
<reference evidence="2 3" key="1">
    <citation type="journal article" date="2018" name="Cell">
        <title>The Chara Genome: Secondary Complexity and Implications for Plant Terrestrialization.</title>
        <authorList>
            <person name="Nishiyama T."/>
            <person name="Sakayama H."/>
            <person name="Vries J.D."/>
            <person name="Buschmann H."/>
            <person name="Saint-Marcoux D."/>
            <person name="Ullrich K.K."/>
            <person name="Haas F.B."/>
            <person name="Vanderstraeten L."/>
            <person name="Becker D."/>
            <person name="Lang D."/>
            <person name="Vosolsobe S."/>
            <person name="Rombauts S."/>
            <person name="Wilhelmsson P.K.I."/>
            <person name="Janitza P."/>
            <person name="Kern R."/>
            <person name="Heyl A."/>
            <person name="Rumpler F."/>
            <person name="Villalobos L.I.A.C."/>
            <person name="Clay J.M."/>
            <person name="Skokan R."/>
            <person name="Toyoda A."/>
            <person name="Suzuki Y."/>
            <person name="Kagoshima H."/>
            <person name="Schijlen E."/>
            <person name="Tajeshwar N."/>
            <person name="Catarino B."/>
            <person name="Hetherington A.J."/>
            <person name="Saltykova A."/>
            <person name="Bonnot C."/>
            <person name="Breuninger H."/>
            <person name="Symeonidi A."/>
            <person name="Radhakrishnan G.V."/>
            <person name="Van Nieuwerburgh F."/>
            <person name="Deforce D."/>
            <person name="Chang C."/>
            <person name="Karol K.G."/>
            <person name="Hedrich R."/>
            <person name="Ulvskov P."/>
            <person name="Glockner G."/>
            <person name="Delwiche C.F."/>
            <person name="Petrasek J."/>
            <person name="Van de Peer Y."/>
            <person name="Friml J."/>
            <person name="Beilby M."/>
            <person name="Dolan L."/>
            <person name="Kohara Y."/>
            <person name="Sugano S."/>
            <person name="Fujiyama A."/>
            <person name="Delaux P.-M."/>
            <person name="Quint M."/>
            <person name="TheiBen G."/>
            <person name="Hagemann M."/>
            <person name="Harholt J."/>
            <person name="Dunand C."/>
            <person name="Zachgo S."/>
            <person name="Langdale J."/>
            <person name="Maumus F."/>
            <person name="Straeten D.V.D."/>
            <person name="Gould S.B."/>
            <person name="Rensing S.A."/>
        </authorList>
    </citation>
    <scope>NUCLEOTIDE SEQUENCE [LARGE SCALE GENOMIC DNA]</scope>
    <source>
        <strain evidence="2 3">S276</strain>
    </source>
</reference>
<proteinExistence type="predicted"/>
<evidence type="ECO:0000313" key="3">
    <source>
        <dbReference type="Proteomes" id="UP000265515"/>
    </source>
</evidence>
<dbReference type="InterPro" id="IPR015421">
    <property type="entry name" value="PyrdxlP-dep_Trfase_major"/>
</dbReference>
<accession>A0A388LEI4</accession>
<gene>
    <name evidence="2" type="ORF">CBR_g31136</name>
</gene>
<protein>
    <submittedName>
        <fullName evidence="2">Uncharacterized protein</fullName>
    </submittedName>
</protein>
<sequence>MAATTTIGAHGGFAAICRSNALCQDCANLGHCCSSRDSATWMPAYCSKFVLSSRNRAGRNKINRPGGSDLEPWSLQRHPLSPLISWRSMTAAISCGEKDDLKMVTGILGTSTKRRRRVRRGEGTSSSMSNLQERPSRLCARASLSPLHREQEVSADVATSPTTARLASNSPQVALLDGEKPRVVESDFPSPPSPSPFSDEIARAVETLAPQFLSVDQLVAANLNKVLNAFQSVRLGPHHFSGSTGYGHADAGGREALDYAFARVMGAEMACVRSQFFSGTHAISCALYGVLRPGDELLAAAGPPYDTLEEVIGLRGTPGHGSLKELGVSYREVDLTSEGRIDWTALESAVGSKTKCVLVQRSCGYSWRPSLTIPEIGRIVQIVKRRNRNCIVLVDNCYGEFVSTSEPAEVGADLVAGSLIKNPGGTIVASGGYIAGGKEMVSAALARLSAPGIGMDAGAASGTTMRLMLQGLFLAPQMVGEAIKSSLLIAEVMSARGYEVQPPPRVQRNDIIQAVKLGSRERLLSFCAAVQTRCPVGSYIKPVAGRTPGYEDEVVFADGTFIDGSTSELSCDGPLRPPYIAFCQGATHWSHWALVLAPTLEALDQSNRSGQLG</sequence>
<dbReference type="OrthoDB" id="5348404at2759"/>
<dbReference type="Gene3D" id="3.90.1150.60">
    <property type="entry name" value="Methioning gamme-lyase, C-terminal domain"/>
    <property type="match status" value="1"/>
</dbReference>
<dbReference type="PANTHER" id="PTHR46658:SF1">
    <property type="entry name" value="CYS OR MET METABOLISM PYRIDOXAL-PHOSPHATE-DEPENDENT ENZYME"/>
    <property type="match status" value="1"/>
</dbReference>
<evidence type="ECO:0000256" key="1">
    <source>
        <dbReference type="SAM" id="MobiDB-lite"/>
    </source>
</evidence>
<dbReference type="PANTHER" id="PTHR46658">
    <property type="entry name" value="CYS OR MET METABOLISM PYRIDOXAL-PHOSPHATE-DEPENDENT ENZYME"/>
    <property type="match status" value="1"/>
</dbReference>
<feature type="region of interest" description="Disordered" evidence="1">
    <location>
        <begin position="111"/>
        <end position="137"/>
    </location>
</feature>
<dbReference type="OMA" id="ETEEPTF"/>
<comment type="caution">
    <text evidence="2">The sequence shown here is derived from an EMBL/GenBank/DDBJ whole genome shotgun (WGS) entry which is preliminary data.</text>
</comment>
<dbReference type="Pfam" id="PF06838">
    <property type="entry name" value="Met_gamma_lyase"/>
    <property type="match status" value="1"/>
</dbReference>
<feature type="compositionally biased region" description="Polar residues" evidence="1">
    <location>
        <begin position="157"/>
        <end position="172"/>
    </location>
</feature>
<feature type="region of interest" description="Disordered" evidence="1">
    <location>
        <begin position="149"/>
        <end position="173"/>
    </location>
</feature>
<dbReference type="AlphaFoldDB" id="A0A388LEI4"/>
<dbReference type="InterPro" id="IPR015424">
    <property type="entry name" value="PyrdxlP-dep_Trfase"/>
</dbReference>
<dbReference type="Gramene" id="GBG80677">
    <property type="protein sequence ID" value="GBG80677"/>
    <property type="gene ID" value="CBR_g31136"/>
</dbReference>
<dbReference type="EMBL" id="BFEA01000353">
    <property type="protein sequence ID" value="GBG80677.1"/>
    <property type="molecule type" value="Genomic_DNA"/>
</dbReference>
<evidence type="ECO:0000313" key="2">
    <source>
        <dbReference type="EMBL" id="GBG80677.1"/>
    </source>
</evidence>
<dbReference type="Gene3D" id="3.40.640.10">
    <property type="entry name" value="Type I PLP-dependent aspartate aminotransferase-like (Major domain)"/>
    <property type="match status" value="1"/>
</dbReference>
<name>A0A388LEI4_CHABU</name>
<dbReference type="SUPFAM" id="SSF53383">
    <property type="entry name" value="PLP-dependent transferases"/>
    <property type="match status" value="1"/>
</dbReference>